<name>A0A9N9P2S6_9GLOM</name>
<comment type="caution">
    <text evidence="1">The sequence shown here is derived from an EMBL/GenBank/DDBJ whole genome shotgun (WGS) entry which is preliminary data.</text>
</comment>
<accession>A0A9N9P2S6</accession>
<protein>
    <submittedName>
        <fullName evidence="1">14256_t:CDS:1</fullName>
    </submittedName>
</protein>
<evidence type="ECO:0000313" key="1">
    <source>
        <dbReference type="EMBL" id="CAG8779150.1"/>
    </source>
</evidence>
<proteinExistence type="predicted"/>
<dbReference type="AlphaFoldDB" id="A0A9N9P2S6"/>
<dbReference type="EMBL" id="CAJVPZ010051520">
    <property type="protein sequence ID" value="CAG8779150.1"/>
    <property type="molecule type" value="Genomic_DNA"/>
</dbReference>
<sequence length="63" mass="7014">LKDLDDLKKLLLIRLGYDSERMPTDCVAVRHPKKEILGASTPISELYNDDKSALEVTIVGDSN</sequence>
<dbReference type="OrthoDB" id="2473971at2759"/>
<evidence type="ECO:0000313" key="2">
    <source>
        <dbReference type="Proteomes" id="UP000789396"/>
    </source>
</evidence>
<reference evidence="1" key="1">
    <citation type="submission" date="2021-06" db="EMBL/GenBank/DDBJ databases">
        <authorList>
            <person name="Kallberg Y."/>
            <person name="Tangrot J."/>
            <person name="Rosling A."/>
        </authorList>
    </citation>
    <scope>NUCLEOTIDE SEQUENCE</scope>
    <source>
        <strain evidence="1">IN212</strain>
    </source>
</reference>
<organism evidence="1 2">
    <name type="scientific">Racocetra fulgida</name>
    <dbReference type="NCBI Taxonomy" id="60492"/>
    <lineage>
        <taxon>Eukaryota</taxon>
        <taxon>Fungi</taxon>
        <taxon>Fungi incertae sedis</taxon>
        <taxon>Mucoromycota</taxon>
        <taxon>Glomeromycotina</taxon>
        <taxon>Glomeromycetes</taxon>
        <taxon>Diversisporales</taxon>
        <taxon>Gigasporaceae</taxon>
        <taxon>Racocetra</taxon>
    </lineage>
</organism>
<feature type="non-terminal residue" evidence="1">
    <location>
        <position position="63"/>
    </location>
</feature>
<gene>
    <name evidence="1" type="ORF">RFULGI_LOCUS15654</name>
</gene>
<feature type="non-terminal residue" evidence="1">
    <location>
        <position position="1"/>
    </location>
</feature>
<keyword evidence="2" id="KW-1185">Reference proteome</keyword>
<dbReference type="Proteomes" id="UP000789396">
    <property type="component" value="Unassembled WGS sequence"/>
</dbReference>